<protein>
    <recommendedName>
        <fullName evidence="5">Lipoprotein</fullName>
    </recommendedName>
</protein>
<comment type="caution">
    <text evidence="3">The sequence shown here is derived from an EMBL/GenBank/DDBJ whole genome shotgun (WGS) entry which is preliminary data.</text>
</comment>
<sequence length="207" mass="23232">MYLTPLWFCCLLAALSLASCGNRREKEKQLSSTALPVQPDSVAQTTGGTPPSISTDEQKFRTAFSGFLQAVEGDNQELAKSFIRFPLQTSRQWTNEDLKNGNINKTAGNIDANEFAKYYPKIFHADVKRLLPEADEENFSLIGGKKIEEDYYKTLQQGTDPDSELFEVSMQYPEKNSAAESYFTFVFGRVQGEYKVIGYHGKLPVKG</sequence>
<name>A0A512RKD8_9BACT</name>
<evidence type="ECO:0000256" key="1">
    <source>
        <dbReference type="SAM" id="MobiDB-lite"/>
    </source>
</evidence>
<feature type="chain" id="PRO_5022244052" description="Lipoprotein" evidence="2">
    <location>
        <begin position="19"/>
        <end position="207"/>
    </location>
</feature>
<feature type="region of interest" description="Disordered" evidence="1">
    <location>
        <begin position="29"/>
        <end position="55"/>
    </location>
</feature>
<dbReference type="AlphaFoldDB" id="A0A512RKD8"/>
<feature type="signal peptide" evidence="2">
    <location>
        <begin position="1"/>
        <end position="18"/>
    </location>
</feature>
<keyword evidence="2" id="KW-0732">Signal</keyword>
<evidence type="ECO:0000313" key="4">
    <source>
        <dbReference type="Proteomes" id="UP000321436"/>
    </source>
</evidence>
<keyword evidence="4" id="KW-1185">Reference proteome</keyword>
<dbReference type="EMBL" id="BKAU01000002">
    <property type="protein sequence ID" value="GEP96135.1"/>
    <property type="molecule type" value="Genomic_DNA"/>
</dbReference>
<accession>A0A512RKD8</accession>
<gene>
    <name evidence="3" type="ORF">CCY01nite_23950</name>
</gene>
<proteinExistence type="predicted"/>
<feature type="compositionally biased region" description="Polar residues" evidence="1">
    <location>
        <begin position="30"/>
        <end position="55"/>
    </location>
</feature>
<dbReference type="Proteomes" id="UP000321436">
    <property type="component" value="Unassembled WGS sequence"/>
</dbReference>
<evidence type="ECO:0008006" key="5">
    <source>
        <dbReference type="Google" id="ProtNLM"/>
    </source>
</evidence>
<evidence type="ECO:0000256" key="2">
    <source>
        <dbReference type="SAM" id="SignalP"/>
    </source>
</evidence>
<reference evidence="3 4" key="1">
    <citation type="submission" date="2019-07" db="EMBL/GenBank/DDBJ databases">
        <title>Whole genome shotgun sequence of Chitinophaga cymbidii NBRC 109752.</title>
        <authorList>
            <person name="Hosoyama A."/>
            <person name="Uohara A."/>
            <person name="Ohji S."/>
            <person name="Ichikawa N."/>
        </authorList>
    </citation>
    <scope>NUCLEOTIDE SEQUENCE [LARGE SCALE GENOMIC DNA]</scope>
    <source>
        <strain evidence="3 4">NBRC 109752</strain>
    </source>
</reference>
<organism evidence="3 4">
    <name type="scientific">Chitinophaga cymbidii</name>
    <dbReference type="NCBI Taxonomy" id="1096750"/>
    <lineage>
        <taxon>Bacteria</taxon>
        <taxon>Pseudomonadati</taxon>
        <taxon>Bacteroidota</taxon>
        <taxon>Chitinophagia</taxon>
        <taxon>Chitinophagales</taxon>
        <taxon>Chitinophagaceae</taxon>
        <taxon>Chitinophaga</taxon>
    </lineage>
</organism>
<evidence type="ECO:0000313" key="3">
    <source>
        <dbReference type="EMBL" id="GEP96135.1"/>
    </source>
</evidence>